<dbReference type="InterPro" id="IPR052254">
    <property type="entry name" value="CUL4-DDB1_E3_ligase_receptor"/>
</dbReference>
<accession>A0A9Q1CI55</accession>
<evidence type="ECO:0000313" key="5">
    <source>
        <dbReference type="Proteomes" id="UP001152320"/>
    </source>
</evidence>
<dbReference type="PANTHER" id="PTHR44472">
    <property type="entry name" value="DDB1- AND CUL4-ASSOCIATED FACTOR 4-RELATED"/>
    <property type="match status" value="1"/>
</dbReference>
<keyword evidence="5" id="KW-1185">Reference proteome</keyword>
<proteinExistence type="predicted"/>
<feature type="region of interest" description="Disordered" evidence="3">
    <location>
        <begin position="16"/>
        <end position="56"/>
    </location>
</feature>
<sequence length="559" mass="63315">MAGTENCKSLCQVAKKGKKHKTEGGACTSSDDFASPGRKLPADGHSSVTTRTERKQTHGGVWCDGHGCNVKSTLYRHKYDHATGTSSKKGRSLHHRKGEGSCELRQMSQTSSSRYSHVKRRDKFKGSSWYDQNGKGKCLKTESHSRHVEGCNRKHRTDLDRKCQLNIQDSKWYKHRRRGKNNKEKNIAITGTTEGEISCKNRRSEVRKKNVHQSKSHKRGNFSKFPEERNEGQEGSEQKGNSVTPPNQPGSSSSGVRQIPGFYYDQEKKRYFRILPGQFHNNSWITSKTIQEKKEDDTRRKLFKQENQPKHNCQKSTSASAVSILQSLQRGELSTVKYFRSSIECRIRAMNLHPLADYEPSTEFLFSGIQFQTKFLQVDRSQSKLLLVLESESMSRVLFGSVSVAKKDSSKELQLNGWRDFLARGGSHYQISSASFVNISQQDSSPAENLYALYSWSGDFGSGVHLVRCPSDGFGVSRIGYRFDGPGEIIRSCSGCSNPQYPAYLCVGLSNKAELIDSQSSSRQILDTKKREVYSQVFAREVRATFDISWDKTWTHYDL</sequence>
<feature type="region of interest" description="Disordered" evidence="3">
    <location>
        <begin position="200"/>
        <end position="258"/>
    </location>
</feature>
<reference evidence="4" key="1">
    <citation type="submission" date="2021-10" db="EMBL/GenBank/DDBJ databases">
        <title>Tropical sea cucumber genome reveals ecological adaptation and Cuvierian tubules defense mechanism.</title>
        <authorList>
            <person name="Chen T."/>
        </authorList>
    </citation>
    <scope>NUCLEOTIDE SEQUENCE</scope>
    <source>
        <strain evidence="4">Nanhai2018</strain>
        <tissue evidence="4">Muscle</tissue>
    </source>
</reference>
<gene>
    <name evidence="4" type="ORF">HOLleu_08331</name>
</gene>
<dbReference type="AlphaFoldDB" id="A0A9Q1CI55"/>
<dbReference type="OrthoDB" id="128867at2759"/>
<evidence type="ECO:0000256" key="3">
    <source>
        <dbReference type="SAM" id="MobiDB-lite"/>
    </source>
</evidence>
<comment type="caution">
    <text evidence="4">The sequence shown here is derived from an EMBL/GenBank/DDBJ whole genome shotgun (WGS) entry which is preliminary data.</text>
</comment>
<dbReference type="EMBL" id="JAIZAY010000003">
    <property type="protein sequence ID" value="KAJ8045340.1"/>
    <property type="molecule type" value="Genomic_DNA"/>
</dbReference>
<protein>
    <submittedName>
        <fullName evidence="4">DDB1- and CUL4-associated factor 4</fullName>
    </submittedName>
</protein>
<keyword evidence="1" id="KW-0853">WD repeat</keyword>
<dbReference type="GO" id="GO:0080008">
    <property type="term" value="C:Cul4-RING E3 ubiquitin ligase complex"/>
    <property type="evidence" value="ECO:0007669"/>
    <property type="project" value="TreeGrafter"/>
</dbReference>
<feature type="compositionally biased region" description="Basic residues" evidence="3">
    <location>
        <begin position="209"/>
        <end position="221"/>
    </location>
</feature>
<organism evidence="4 5">
    <name type="scientific">Holothuria leucospilota</name>
    <name type="common">Black long sea cucumber</name>
    <name type="synonym">Mertensiothuria leucospilota</name>
    <dbReference type="NCBI Taxonomy" id="206669"/>
    <lineage>
        <taxon>Eukaryota</taxon>
        <taxon>Metazoa</taxon>
        <taxon>Echinodermata</taxon>
        <taxon>Eleutherozoa</taxon>
        <taxon>Echinozoa</taxon>
        <taxon>Holothuroidea</taxon>
        <taxon>Aspidochirotacea</taxon>
        <taxon>Aspidochirotida</taxon>
        <taxon>Holothuriidae</taxon>
        <taxon>Holothuria</taxon>
    </lineage>
</organism>
<evidence type="ECO:0000313" key="4">
    <source>
        <dbReference type="EMBL" id="KAJ8045340.1"/>
    </source>
</evidence>
<dbReference type="Proteomes" id="UP001152320">
    <property type="component" value="Chromosome 3"/>
</dbReference>
<feature type="region of interest" description="Disordered" evidence="3">
    <location>
        <begin position="81"/>
        <end position="119"/>
    </location>
</feature>
<feature type="compositionally biased region" description="Polar residues" evidence="3">
    <location>
        <begin position="106"/>
        <end position="115"/>
    </location>
</feature>
<evidence type="ECO:0000256" key="2">
    <source>
        <dbReference type="ARBA" id="ARBA00022737"/>
    </source>
</evidence>
<feature type="compositionally biased region" description="Basic residues" evidence="3">
    <location>
        <begin position="88"/>
        <end position="97"/>
    </location>
</feature>
<name>A0A9Q1CI55_HOLLE</name>
<dbReference type="PANTHER" id="PTHR44472:SF1">
    <property type="entry name" value="DDB1 AND CUL4 ASSOCIATED FACTOR 4"/>
    <property type="match status" value="1"/>
</dbReference>
<keyword evidence="2" id="KW-0677">Repeat</keyword>
<feature type="compositionally biased region" description="Polar residues" evidence="3">
    <location>
        <begin position="233"/>
        <end position="256"/>
    </location>
</feature>
<evidence type="ECO:0000256" key="1">
    <source>
        <dbReference type="ARBA" id="ARBA00022574"/>
    </source>
</evidence>